<name>A0A1Q5UNN7_9EURO</name>
<dbReference type="AlphaFoldDB" id="A0A1Q5UNN7"/>
<evidence type="ECO:0000313" key="1">
    <source>
        <dbReference type="EMBL" id="OKP14074.1"/>
    </source>
</evidence>
<keyword evidence="2" id="KW-1185">Reference proteome</keyword>
<accession>A0A1Q5UNN7</accession>
<reference evidence="1 2" key="1">
    <citation type="submission" date="2016-10" db="EMBL/GenBank/DDBJ databases">
        <title>Genome sequence of the ascomycete fungus Penicillium subrubescens.</title>
        <authorList>
            <person name="De Vries R.P."/>
            <person name="Peng M."/>
            <person name="Dilokpimol A."/>
            <person name="Hilden K."/>
            <person name="Makela M.R."/>
            <person name="Grigoriev I."/>
            <person name="Riley R."/>
            <person name="Granchi Z."/>
        </authorList>
    </citation>
    <scope>NUCLEOTIDE SEQUENCE [LARGE SCALE GENOMIC DNA]</scope>
    <source>
        <strain evidence="1 2">CBS 132785</strain>
    </source>
</reference>
<protein>
    <submittedName>
        <fullName evidence="1">Uncharacterized protein</fullName>
    </submittedName>
</protein>
<dbReference type="EMBL" id="MNBE01000120">
    <property type="protein sequence ID" value="OKP14074.1"/>
    <property type="molecule type" value="Genomic_DNA"/>
</dbReference>
<dbReference type="STRING" id="1316194.A0A1Q5UNN7"/>
<organism evidence="1 2">
    <name type="scientific">Penicillium subrubescens</name>
    <dbReference type="NCBI Taxonomy" id="1316194"/>
    <lineage>
        <taxon>Eukaryota</taxon>
        <taxon>Fungi</taxon>
        <taxon>Dikarya</taxon>
        <taxon>Ascomycota</taxon>
        <taxon>Pezizomycotina</taxon>
        <taxon>Eurotiomycetes</taxon>
        <taxon>Eurotiomycetidae</taxon>
        <taxon>Eurotiales</taxon>
        <taxon>Aspergillaceae</taxon>
        <taxon>Penicillium</taxon>
    </lineage>
</organism>
<sequence length="101" mass="10960">MFATLIFDGVAIPMSALDDSNKADIEHEFLSLGLQKLRELDELVQNYCATLGPSSHYGALAEASLAIVRWSGFIRDTGAALTKSAKASEYTNGKRFPPLPK</sequence>
<dbReference type="Proteomes" id="UP000186955">
    <property type="component" value="Unassembled WGS sequence"/>
</dbReference>
<proteinExistence type="predicted"/>
<gene>
    <name evidence="1" type="ORF">PENSUB_343</name>
</gene>
<evidence type="ECO:0000313" key="2">
    <source>
        <dbReference type="Proteomes" id="UP000186955"/>
    </source>
</evidence>
<comment type="caution">
    <text evidence="1">The sequence shown here is derived from an EMBL/GenBank/DDBJ whole genome shotgun (WGS) entry which is preliminary data.</text>
</comment>